<evidence type="ECO:0000256" key="1">
    <source>
        <dbReference type="ARBA" id="ARBA00001954"/>
    </source>
</evidence>
<sequence>MQALKNRSEFVIFEIFNYLSIVKGYVFFFMDENNMQVFNISDTFPALVTLKKQLTFSELLTVLPAHMPTFEQLLLKRGALLFRGFPLKEPKEFVTLIKEMKLGKFANYIGGDSPRSKIMDGIYTSTEAPANIYIPLHQELSYLPTYPKHIYFFLKLSLSMAVRQLLVMQEKFIDNLIPNLLHVLMKRKLSM</sequence>
<dbReference type="GO" id="GO:0016706">
    <property type="term" value="F:2-oxoglutarate-dependent dioxygenase activity"/>
    <property type="evidence" value="ECO:0007669"/>
    <property type="project" value="UniProtKB-ARBA"/>
</dbReference>
<dbReference type="InterPro" id="IPR003819">
    <property type="entry name" value="TauD/TfdA-like"/>
</dbReference>
<dbReference type="AlphaFoldDB" id="A0A378JMJ0"/>
<dbReference type="EMBL" id="UGOD01000001">
    <property type="protein sequence ID" value="STX51419.1"/>
    <property type="molecule type" value="Genomic_DNA"/>
</dbReference>
<comment type="cofactor">
    <cofactor evidence="1">
        <name>Fe(2+)</name>
        <dbReference type="ChEBI" id="CHEBI:29033"/>
    </cofactor>
</comment>
<keyword evidence="2" id="KW-0560">Oxidoreductase</keyword>
<organism evidence="5 6">
    <name type="scientific">Legionella busanensis</name>
    <dbReference type="NCBI Taxonomy" id="190655"/>
    <lineage>
        <taxon>Bacteria</taxon>
        <taxon>Pseudomonadati</taxon>
        <taxon>Pseudomonadota</taxon>
        <taxon>Gammaproteobacteria</taxon>
        <taxon>Legionellales</taxon>
        <taxon>Legionellaceae</taxon>
        <taxon>Legionella</taxon>
    </lineage>
</organism>
<dbReference type="Pfam" id="PF02668">
    <property type="entry name" value="TauD"/>
    <property type="match status" value="1"/>
</dbReference>
<evidence type="ECO:0000313" key="6">
    <source>
        <dbReference type="Proteomes" id="UP000254794"/>
    </source>
</evidence>
<feature type="domain" description="TauD/TfdA-like" evidence="4">
    <location>
        <begin position="53"/>
        <end position="153"/>
    </location>
</feature>
<dbReference type="PANTHER" id="PTHR10696:SF21">
    <property type="entry name" value="TAUD_TFDA-LIKE DOMAIN-CONTAINING PROTEIN"/>
    <property type="match status" value="1"/>
</dbReference>
<keyword evidence="3" id="KW-0812">Transmembrane</keyword>
<keyword evidence="3" id="KW-0472">Membrane</keyword>
<dbReference type="Proteomes" id="UP000254794">
    <property type="component" value="Unassembled WGS sequence"/>
</dbReference>
<keyword evidence="6" id="KW-1185">Reference proteome</keyword>
<evidence type="ECO:0000256" key="2">
    <source>
        <dbReference type="ARBA" id="ARBA00023002"/>
    </source>
</evidence>
<protein>
    <submittedName>
        <fullName evidence="5">Pyoverdine biosynthesis regulatory protein SyrP-like</fullName>
    </submittedName>
</protein>
<dbReference type="InterPro" id="IPR042098">
    <property type="entry name" value="TauD-like_sf"/>
</dbReference>
<name>A0A378JMJ0_9GAMM</name>
<keyword evidence="3" id="KW-1133">Transmembrane helix</keyword>
<dbReference type="Gene3D" id="3.60.130.10">
    <property type="entry name" value="Clavaminate synthase-like"/>
    <property type="match status" value="1"/>
</dbReference>
<evidence type="ECO:0000256" key="3">
    <source>
        <dbReference type="SAM" id="Phobius"/>
    </source>
</evidence>
<evidence type="ECO:0000259" key="4">
    <source>
        <dbReference type="Pfam" id="PF02668"/>
    </source>
</evidence>
<dbReference type="PANTHER" id="PTHR10696">
    <property type="entry name" value="GAMMA-BUTYROBETAINE HYDROXYLASE-RELATED"/>
    <property type="match status" value="1"/>
</dbReference>
<dbReference type="SUPFAM" id="SSF51197">
    <property type="entry name" value="Clavaminate synthase-like"/>
    <property type="match status" value="1"/>
</dbReference>
<reference evidence="5 6" key="1">
    <citation type="submission" date="2018-06" db="EMBL/GenBank/DDBJ databases">
        <authorList>
            <consortium name="Pathogen Informatics"/>
            <person name="Doyle S."/>
        </authorList>
    </citation>
    <scope>NUCLEOTIDE SEQUENCE [LARGE SCALE GENOMIC DNA]</scope>
    <source>
        <strain evidence="5 6">NCTC13316</strain>
    </source>
</reference>
<proteinExistence type="predicted"/>
<evidence type="ECO:0000313" key="5">
    <source>
        <dbReference type="EMBL" id="STX51419.1"/>
    </source>
</evidence>
<gene>
    <name evidence="5" type="ORF">NCTC13316_01514</name>
</gene>
<feature type="transmembrane region" description="Helical" evidence="3">
    <location>
        <begin position="12"/>
        <end position="30"/>
    </location>
</feature>
<accession>A0A378JMJ0</accession>
<dbReference type="InterPro" id="IPR050411">
    <property type="entry name" value="AlphaKG_dependent_hydroxylases"/>
</dbReference>